<dbReference type="SUPFAM" id="SSF89550">
    <property type="entry name" value="PHP domain-like"/>
    <property type="match status" value="1"/>
</dbReference>
<dbReference type="InterPro" id="IPR027417">
    <property type="entry name" value="P-loop_NTPase"/>
</dbReference>
<dbReference type="RefSeq" id="WP_171779612.1">
    <property type="nucleotide sequence ID" value="NZ_JABAGV010000001.1"/>
</dbReference>
<organism evidence="2 3">
    <name type="scientific">Clostridium beijerinckii</name>
    <name type="common">Clostridium MP</name>
    <dbReference type="NCBI Taxonomy" id="1520"/>
    <lineage>
        <taxon>Bacteria</taxon>
        <taxon>Bacillati</taxon>
        <taxon>Bacillota</taxon>
        <taxon>Clostridia</taxon>
        <taxon>Eubacteriales</taxon>
        <taxon>Clostridiaceae</taxon>
        <taxon>Clostridium</taxon>
    </lineage>
</organism>
<dbReference type="EMBL" id="JABAGV010000001">
    <property type="protein sequence ID" value="MBC2473134.1"/>
    <property type="molecule type" value="Genomic_DNA"/>
</dbReference>
<dbReference type="Pfam" id="PF13175">
    <property type="entry name" value="AAA_15"/>
    <property type="match status" value="1"/>
</dbReference>
<comment type="caution">
    <text evidence="2">The sequence shown here is derived from an EMBL/GenBank/DDBJ whole genome shotgun (WGS) entry which is preliminary data.</text>
</comment>
<sequence>MTNAELQGEINSLYKRIIRNNKSAKYFKCDLHVHSPASKDYVRNNIKNTDEEEYRLFLDDFIKSDADVIAITDHNICRGYYDIKRIIDSDKELKYKLYNKLILPGIEITCYGKHFLAIFSPDCSENKLNSLLMEAGIDIEEQGTEKASADRLSPLTLCEKVETYGGIIIIAHADAENGLLQNYFKNKKTEDSVMRGKSIEKILKSKSIYGICYNSEINYERLIDLKINFKLEDVSVLKASDSHCSNENYSGSGVPLGSRASWLNMGKLSYNALKLALRDESSRVKNSKPIEKTNPNVIGLCVNGGFLFDNNGMEWSIIPFSEGLNCIVGARGTGKSTMIDILKLMLNPKNEDVAENIIGRFDKSVAFIKNNNNVFAIRMNNPVSKNKLNLTYYQLIDNSFKKLSKNAKVEILVDDKLDEVVISEYLNSAEIQGFRQKDILELAKINLGPTMLIRSLCQLVYKDEYFKLEKELELIKSGIKEQWKELKREERFDNKADVSSEYLDTQYNRFIVTQRKLDDCIENVINKLNMVLKSELKIVYSTEIPSNLYREMIKRWVLEVRKNSFGFPDRLRRIEKWLLELFEKAKSDYGIMYKLSTFKVDDIANEYKIDSYIVKQLCQFCFKKINSYDLVITPQTIIDYELNVAYGISNKDFYVHRNNLSFGQKAVGMLLLILTGATQLGENRPLVIDQPEDDLDNSYIYHTLVKQFKVIKNSRQLIIATHNPNIPIAGDAENILIMKSNGEHGWVELSGNIDNEKVADRVLQILEGDIDAFEKRAEKYGYKLVKVNS</sequence>
<gene>
    <name evidence="2" type="ORF">HGI39_00115</name>
</gene>
<reference evidence="2" key="2">
    <citation type="journal article" date="2022" name="Nat. Biotechnol.">
        <title>Carbon-negative production of acetone and isopropanol by gas fermentation at industrial pilot scale.</title>
        <authorList>
            <person name="Liew F.E."/>
            <person name="Nogle R."/>
            <person name="Abdalla T."/>
            <person name="Rasor B.J."/>
            <person name="Canter C."/>
            <person name="Jensen R.O."/>
            <person name="Wang L."/>
            <person name="Strutz J."/>
            <person name="Chirania P."/>
            <person name="De Tissera S."/>
            <person name="Mueller A.P."/>
            <person name="Ruan Z."/>
            <person name="Gao A."/>
            <person name="Tran L."/>
            <person name="Engle N.L."/>
            <person name="Bromley J.C."/>
            <person name="Daniell J."/>
            <person name="Conrado R."/>
            <person name="Tschaplinski T.J."/>
            <person name="Giannone R.J."/>
            <person name="Hettich R.L."/>
            <person name="Karim A.S."/>
            <person name="Simpson S.D."/>
            <person name="Brown S.D."/>
            <person name="Leang C."/>
            <person name="Jewett M.C."/>
            <person name="Kopke M."/>
        </authorList>
    </citation>
    <scope>NUCLEOTIDE SEQUENCE</scope>
    <source>
        <strain evidence="2">DJ015</strain>
    </source>
</reference>
<evidence type="ECO:0000313" key="3">
    <source>
        <dbReference type="Proteomes" id="UP001194098"/>
    </source>
</evidence>
<accession>A0AAW3W2W0</accession>
<dbReference type="GO" id="GO:0004534">
    <property type="term" value="F:5'-3' RNA exonuclease activity"/>
    <property type="evidence" value="ECO:0007669"/>
    <property type="project" value="TreeGrafter"/>
</dbReference>
<dbReference type="Gene3D" id="3.20.20.140">
    <property type="entry name" value="Metal-dependent hydrolases"/>
    <property type="match status" value="1"/>
</dbReference>
<evidence type="ECO:0000259" key="1">
    <source>
        <dbReference type="Pfam" id="PF13175"/>
    </source>
</evidence>
<feature type="domain" description="Endonuclease GajA/Old nuclease/RecF-like AAA" evidence="1">
    <location>
        <begin position="317"/>
        <end position="726"/>
    </location>
</feature>
<dbReference type="PANTHER" id="PTHR42924:SF3">
    <property type="entry name" value="POLYMERASE_HISTIDINOL PHOSPHATASE N-TERMINAL DOMAIN-CONTAINING PROTEIN"/>
    <property type="match status" value="1"/>
</dbReference>
<dbReference type="InterPro" id="IPR016195">
    <property type="entry name" value="Pol/histidinol_Pase-like"/>
</dbReference>
<dbReference type="AlphaFoldDB" id="A0AAW3W2W0"/>
<dbReference type="Gene3D" id="3.40.50.300">
    <property type="entry name" value="P-loop containing nucleotide triphosphate hydrolases"/>
    <property type="match status" value="1"/>
</dbReference>
<evidence type="ECO:0000313" key="2">
    <source>
        <dbReference type="EMBL" id="MBC2473134.1"/>
    </source>
</evidence>
<dbReference type="CDD" id="cd07432">
    <property type="entry name" value="PHP_HisPPase"/>
    <property type="match status" value="1"/>
</dbReference>
<dbReference type="InterPro" id="IPR041685">
    <property type="entry name" value="AAA_GajA/Old/RecF-like"/>
</dbReference>
<dbReference type="GO" id="GO:0006302">
    <property type="term" value="P:double-strand break repair"/>
    <property type="evidence" value="ECO:0007669"/>
    <property type="project" value="InterPro"/>
</dbReference>
<protein>
    <submittedName>
        <fullName evidence="2">AAA family ATPase</fullName>
    </submittedName>
</protein>
<dbReference type="GO" id="GO:0035312">
    <property type="term" value="F:5'-3' DNA exonuclease activity"/>
    <property type="evidence" value="ECO:0007669"/>
    <property type="project" value="TreeGrafter"/>
</dbReference>
<reference evidence="2" key="1">
    <citation type="submission" date="2020-04" db="EMBL/GenBank/DDBJ databases">
        <authorList>
            <person name="Brown S."/>
        </authorList>
    </citation>
    <scope>NUCLEOTIDE SEQUENCE</scope>
    <source>
        <strain evidence="2">DJ015</strain>
    </source>
</reference>
<name>A0AAW3W2W0_CLOBE</name>
<dbReference type="GO" id="GO:0016887">
    <property type="term" value="F:ATP hydrolysis activity"/>
    <property type="evidence" value="ECO:0007669"/>
    <property type="project" value="InterPro"/>
</dbReference>
<dbReference type="PANTHER" id="PTHR42924">
    <property type="entry name" value="EXONUCLEASE"/>
    <property type="match status" value="1"/>
</dbReference>
<proteinExistence type="predicted"/>
<dbReference type="InterPro" id="IPR052018">
    <property type="entry name" value="PHP_domain"/>
</dbReference>
<dbReference type="SUPFAM" id="SSF52540">
    <property type="entry name" value="P-loop containing nucleoside triphosphate hydrolases"/>
    <property type="match status" value="1"/>
</dbReference>
<dbReference type="Proteomes" id="UP001194098">
    <property type="component" value="Unassembled WGS sequence"/>
</dbReference>